<sequence length="246" mass="25744">MRFTFPATIIASISRGPAFLATSSSHQVDASIDIAYVPSEVSVASSMTQGTECFFVDGFKVKETHIDTGILGCTSYESCVEDVNSSAGGRCVANRDFMMTVKSHRELYDGTPCTFLDGTPGVKCSGDSVPACSASVDRSNIGCGSCIGDYSCDNLAEGTTVGENSCVGLEACRYLEGTVGDNSCISYAACMTANVTIGDNSCVGGDTPGPNGTVGYPCFHFIGEIGDNSCNNQVACQQYYDSEYVL</sequence>
<dbReference type="InterPro" id="IPR019524">
    <property type="entry name" value="B-solenoid_diatom-type"/>
</dbReference>
<dbReference type="PANTHER" id="PTHR22534:SF5">
    <property type="entry name" value="SRCR DOMAIN-CONTAINING PROTEIN"/>
    <property type="match status" value="1"/>
</dbReference>
<proteinExistence type="predicted"/>
<organism evidence="2 3">
    <name type="scientific">Cyclotella cryptica</name>
    <dbReference type="NCBI Taxonomy" id="29204"/>
    <lineage>
        <taxon>Eukaryota</taxon>
        <taxon>Sar</taxon>
        <taxon>Stramenopiles</taxon>
        <taxon>Ochrophyta</taxon>
        <taxon>Bacillariophyta</taxon>
        <taxon>Coscinodiscophyceae</taxon>
        <taxon>Thalassiosirophycidae</taxon>
        <taxon>Stephanodiscales</taxon>
        <taxon>Stephanodiscaceae</taxon>
        <taxon>Cyclotella</taxon>
    </lineage>
</organism>
<dbReference type="AlphaFoldDB" id="A0ABD3PAC0"/>
<dbReference type="EMBL" id="JABMIG020000231">
    <property type="protein sequence ID" value="KAL3784657.1"/>
    <property type="molecule type" value="Genomic_DNA"/>
</dbReference>
<comment type="caution">
    <text evidence="2">The sequence shown here is derived from an EMBL/GenBank/DDBJ whole genome shotgun (WGS) entry which is preliminary data.</text>
</comment>
<dbReference type="Pfam" id="PF24646">
    <property type="entry name" value="DUF7640"/>
    <property type="match status" value="1"/>
</dbReference>
<evidence type="ECO:0000259" key="1">
    <source>
        <dbReference type="Pfam" id="PF24646"/>
    </source>
</evidence>
<keyword evidence="3" id="KW-1185">Reference proteome</keyword>
<feature type="domain" description="DUF7640" evidence="1">
    <location>
        <begin position="113"/>
        <end position="204"/>
    </location>
</feature>
<dbReference type="Proteomes" id="UP001516023">
    <property type="component" value="Unassembled WGS sequence"/>
</dbReference>
<accession>A0ABD3PAC0</accession>
<dbReference type="PANTHER" id="PTHR22534">
    <property type="entry name" value="SRCR DOMAIN-CONTAINING PROTEIN"/>
    <property type="match status" value="1"/>
</dbReference>
<evidence type="ECO:0000313" key="2">
    <source>
        <dbReference type="EMBL" id="KAL3784657.1"/>
    </source>
</evidence>
<evidence type="ECO:0000313" key="3">
    <source>
        <dbReference type="Proteomes" id="UP001516023"/>
    </source>
</evidence>
<dbReference type="SUPFAM" id="SSF51161">
    <property type="entry name" value="Trimeric LpxA-like enzymes"/>
    <property type="match status" value="1"/>
</dbReference>
<gene>
    <name evidence="2" type="ORF">HJC23_012173</name>
</gene>
<protein>
    <recommendedName>
        <fullName evidence="1">DUF7640 domain-containing protein</fullName>
    </recommendedName>
</protein>
<dbReference type="InterPro" id="IPR011004">
    <property type="entry name" value="Trimer_LpxA-like_sf"/>
</dbReference>
<reference evidence="2 3" key="1">
    <citation type="journal article" date="2020" name="G3 (Bethesda)">
        <title>Improved Reference Genome for Cyclotella cryptica CCMP332, a Model for Cell Wall Morphogenesis, Salinity Adaptation, and Lipid Production in Diatoms (Bacillariophyta).</title>
        <authorList>
            <person name="Roberts W.R."/>
            <person name="Downey K.M."/>
            <person name="Ruck E.C."/>
            <person name="Traller J.C."/>
            <person name="Alverson A.J."/>
        </authorList>
    </citation>
    <scope>NUCLEOTIDE SEQUENCE [LARGE SCALE GENOMIC DNA]</scope>
    <source>
        <strain evidence="2 3">CCMP332</strain>
    </source>
</reference>
<name>A0ABD3PAC0_9STRA</name>
<dbReference type="InterPro" id="IPR056057">
    <property type="entry name" value="DUF7640"/>
</dbReference>